<organism evidence="1">
    <name type="scientific">marine sediment metagenome</name>
    <dbReference type="NCBI Taxonomy" id="412755"/>
    <lineage>
        <taxon>unclassified sequences</taxon>
        <taxon>metagenomes</taxon>
        <taxon>ecological metagenomes</taxon>
    </lineage>
</organism>
<dbReference type="EMBL" id="LAZR01000265">
    <property type="protein sequence ID" value="KKN78295.1"/>
    <property type="molecule type" value="Genomic_DNA"/>
</dbReference>
<evidence type="ECO:0000313" key="1">
    <source>
        <dbReference type="EMBL" id="KKN78295.1"/>
    </source>
</evidence>
<comment type="caution">
    <text evidence="1">The sequence shown here is derived from an EMBL/GenBank/DDBJ whole genome shotgun (WGS) entry which is preliminary data.</text>
</comment>
<reference evidence="1" key="1">
    <citation type="journal article" date="2015" name="Nature">
        <title>Complex archaea that bridge the gap between prokaryotes and eukaryotes.</title>
        <authorList>
            <person name="Spang A."/>
            <person name="Saw J.H."/>
            <person name="Jorgensen S.L."/>
            <person name="Zaremba-Niedzwiedzka K."/>
            <person name="Martijn J."/>
            <person name="Lind A.E."/>
            <person name="van Eijk R."/>
            <person name="Schleper C."/>
            <person name="Guy L."/>
            <person name="Ettema T.J."/>
        </authorList>
    </citation>
    <scope>NUCLEOTIDE SEQUENCE</scope>
</reference>
<proteinExistence type="predicted"/>
<protein>
    <submittedName>
        <fullName evidence="1">Uncharacterized protein</fullName>
    </submittedName>
</protein>
<gene>
    <name evidence="1" type="ORF">LCGC14_0351540</name>
</gene>
<dbReference type="AlphaFoldDB" id="A0A0F9TAS3"/>
<accession>A0A0F9TAS3</accession>
<sequence>MTKKKNDNVFLDDEVIEVEGGEEKGKFEGDFFFRIVAAEIDTHYTSKSTGKTQLNVNLTFKVVPNIDDRGWAGQQKKVFLYGNAQWKLDEVFKAIDLPYVPHETKTYKNGEPVKKWQLSQKNLIGRGCTIDMFKPKGAKYSEPESFTIIDGLKVCTQDELMELFPVDHANNGESDLPF</sequence>
<name>A0A0F9TAS3_9ZZZZ</name>